<feature type="transmembrane region" description="Helical" evidence="7">
    <location>
        <begin position="12"/>
        <end position="31"/>
    </location>
</feature>
<feature type="transmembrane region" description="Helical" evidence="7">
    <location>
        <begin position="140"/>
        <end position="160"/>
    </location>
</feature>
<comment type="subcellular location">
    <subcellularLocation>
        <location evidence="1">Membrane</location>
        <topology evidence="1">Multi-pass membrane protein</topology>
    </subcellularLocation>
</comment>
<keyword evidence="4 7" id="KW-1133">Transmembrane helix</keyword>
<dbReference type="EC" id="7.1.1.2" evidence="2"/>
<sequence>WLVVAKVVVVSNWLLLFTSLSILVGSIGAINQSSLLRFIAYSGISHIGFVLWPLSYMSSGSWSVSIFYLVIYLPSVVVIAGITSYLNLKSPLIVSFSGLIKSNYVVAFTLGAAFLSLGGIPPLSGFLGKWFVIQQGINYHTYWVVFIAVVFSVLTVSYYLRIVKLIYFQDRGDILTWSSSLITVSSLSRPQSIVLGVNVFIMVAVITNPFPLINIINWFCYS</sequence>
<keyword evidence="9" id="KW-0560">Oxidoreductase</keyword>
<dbReference type="InterPro" id="IPR001750">
    <property type="entry name" value="ND/Mrp_TM"/>
</dbReference>
<proteinExistence type="predicted"/>
<keyword evidence="5 7" id="KW-0472">Membrane</keyword>
<dbReference type="GO" id="GO:0016491">
    <property type="term" value="F:oxidoreductase activity"/>
    <property type="evidence" value="ECO:0007669"/>
    <property type="project" value="UniProtKB-KW"/>
</dbReference>
<geneLocation type="mitochondrion" evidence="9"/>
<feature type="transmembrane region" description="Helical" evidence="7">
    <location>
        <begin position="193"/>
        <end position="219"/>
    </location>
</feature>
<evidence type="ECO:0000313" key="9">
    <source>
        <dbReference type="EMBL" id="AET13155.1"/>
    </source>
</evidence>
<gene>
    <name evidence="9" type="primary">nad2</name>
</gene>
<name>G9IT41_9CNID</name>
<evidence type="ECO:0000259" key="8">
    <source>
        <dbReference type="Pfam" id="PF00361"/>
    </source>
</evidence>
<feature type="transmembrane region" description="Helical" evidence="7">
    <location>
        <begin position="100"/>
        <end position="120"/>
    </location>
</feature>
<protein>
    <recommendedName>
        <fullName evidence="2">NADH:ubiquinone reductase (H(+)-translocating)</fullName>
        <ecNumber evidence="2">7.1.1.2</ecNumber>
    </recommendedName>
</protein>
<evidence type="ECO:0000256" key="5">
    <source>
        <dbReference type="ARBA" id="ARBA00023136"/>
    </source>
</evidence>
<dbReference type="EMBL" id="JN700972">
    <property type="protein sequence ID" value="AET13155.1"/>
    <property type="molecule type" value="Genomic_DNA"/>
</dbReference>
<accession>G9IT41</accession>
<comment type="catalytic activity">
    <reaction evidence="6">
        <text>a ubiquinone + NADH + 5 H(+)(in) = a ubiquinol + NAD(+) + 4 H(+)(out)</text>
        <dbReference type="Rhea" id="RHEA:29091"/>
        <dbReference type="Rhea" id="RHEA-COMP:9565"/>
        <dbReference type="Rhea" id="RHEA-COMP:9566"/>
        <dbReference type="ChEBI" id="CHEBI:15378"/>
        <dbReference type="ChEBI" id="CHEBI:16389"/>
        <dbReference type="ChEBI" id="CHEBI:17976"/>
        <dbReference type="ChEBI" id="CHEBI:57540"/>
        <dbReference type="ChEBI" id="CHEBI:57945"/>
        <dbReference type="EC" id="7.1.1.2"/>
    </reaction>
</comment>
<evidence type="ECO:0000256" key="6">
    <source>
        <dbReference type="ARBA" id="ARBA00049551"/>
    </source>
</evidence>
<evidence type="ECO:0000256" key="2">
    <source>
        <dbReference type="ARBA" id="ARBA00012944"/>
    </source>
</evidence>
<feature type="transmembrane region" description="Helical" evidence="7">
    <location>
        <begin position="66"/>
        <end position="88"/>
    </location>
</feature>
<keyword evidence="9" id="KW-0496">Mitochondrion</keyword>
<dbReference type="Pfam" id="PF00361">
    <property type="entry name" value="Proton_antipo_M"/>
    <property type="match status" value="1"/>
</dbReference>
<evidence type="ECO:0000256" key="4">
    <source>
        <dbReference type="ARBA" id="ARBA00022989"/>
    </source>
</evidence>
<evidence type="ECO:0000256" key="1">
    <source>
        <dbReference type="ARBA" id="ARBA00004141"/>
    </source>
</evidence>
<dbReference type="AlphaFoldDB" id="G9IT41"/>
<feature type="transmembrane region" description="Helical" evidence="7">
    <location>
        <begin position="38"/>
        <end position="54"/>
    </location>
</feature>
<keyword evidence="3 7" id="KW-0812">Transmembrane</keyword>
<feature type="domain" description="NADH:quinone oxidoreductase/Mrp antiporter transmembrane" evidence="8">
    <location>
        <begin position="8"/>
        <end position="155"/>
    </location>
</feature>
<reference evidence="9" key="1">
    <citation type="journal article" date="2012" name="Genome Biol. Evol.">
        <title>Evolution of linear mitochondrial genomes in medusozoan cnidarians.</title>
        <authorList>
            <person name="Kayal E."/>
            <person name="Bentlage B."/>
            <person name="Collins A.G."/>
            <person name="Kayal M."/>
            <person name="Pirro S."/>
            <person name="Lavrov D.V."/>
        </authorList>
    </citation>
    <scope>NUCLEOTIDE SEQUENCE</scope>
</reference>
<organism evidence="9">
    <name type="scientific">Chiropsalmus quadrumanus</name>
    <dbReference type="NCBI Taxonomy" id="645347"/>
    <lineage>
        <taxon>Eukaryota</taxon>
        <taxon>Metazoa</taxon>
        <taxon>Cnidaria</taxon>
        <taxon>Cubozoa</taxon>
        <taxon>Chirodropida</taxon>
        <taxon>Chiropsalmidae</taxon>
        <taxon>Chiropsalmus</taxon>
    </lineage>
</organism>
<feature type="non-terminal residue" evidence="9">
    <location>
        <position position="1"/>
    </location>
</feature>
<dbReference type="GO" id="GO:0016020">
    <property type="term" value="C:membrane"/>
    <property type="evidence" value="ECO:0007669"/>
    <property type="project" value="UniProtKB-SubCell"/>
</dbReference>
<evidence type="ECO:0000256" key="3">
    <source>
        <dbReference type="ARBA" id="ARBA00022692"/>
    </source>
</evidence>
<dbReference type="PANTHER" id="PTHR22773">
    <property type="entry name" value="NADH DEHYDROGENASE"/>
    <property type="match status" value="1"/>
</dbReference>
<evidence type="ECO:0000256" key="7">
    <source>
        <dbReference type="SAM" id="Phobius"/>
    </source>
</evidence>
<dbReference type="GO" id="GO:0008137">
    <property type="term" value="F:NADH dehydrogenase (ubiquinone) activity"/>
    <property type="evidence" value="ECO:0007669"/>
    <property type="project" value="UniProtKB-EC"/>
</dbReference>